<dbReference type="Proteomes" id="UP000887013">
    <property type="component" value="Unassembled WGS sequence"/>
</dbReference>
<keyword evidence="3" id="KW-1185">Reference proteome</keyword>
<feature type="region of interest" description="Disordered" evidence="1">
    <location>
        <begin position="1"/>
        <end position="24"/>
    </location>
</feature>
<evidence type="ECO:0000256" key="1">
    <source>
        <dbReference type="SAM" id="MobiDB-lite"/>
    </source>
</evidence>
<dbReference type="EMBL" id="BMAW01067635">
    <property type="protein sequence ID" value="GFT60745.1"/>
    <property type="molecule type" value="Genomic_DNA"/>
</dbReference>
<evidence type="ECO:0000313" key="2">
    <source>
        <dbReference type="EMBL" id="GFT60745.1"/>
    </source>
</evidence>
<evidence type="ECO:0000313" key="3">
    <source>
        <dbReference type="Proteomes" id="UP000887013"/>
    </source>
</evidence>
<sequence>MLGQKRAATSHAVNQDYPLLQNHKRSKLRTVRVVKEKGEKEDHTHVCTRDEDRGNTVQGRKDFPFLSQKFDEDNPNSLCEDLMHEKD</sequence>
<proteinExistence type="predicted"/>
<accession>A0A8X6TXJ8</accession>
<dbReference type="AlphaFoldDB" id="A0A8X6TXJ8"/>
<reference evidence="2" key="1">
    <citation type="submission" date="2020-08" db="EMBL/GenBank/DDBJ databases">
        <title>Multicomponent nature underlies the extraordinary mechanical properties of spider dragline silk.</title>
        <authorList>
            <person name="Kono N."/>
            <person name="Nakamura H."/>
            <person name="Mori M."/>
            <person name="Yoshida Y."/>
            <person name="Ohtoshi R."/>
            <person name="Malay A.D."/>
            <person name="Moran D.A.P."/>
            <person name="Tomita M."/>
            <person name="Numata K."/>
            <person name="Arakawa K."/>
        </authorList>
    </citation>
    <scope>NUCLEOTIDE SEQUENCE</scope>
</reference>
<gene>
    <name evidence="2" type="ORF">NPIL_502491</name>
</gene>
<feature type="region of interest" description="Disordered" evidence="1">
    <location>
        <begin position="36"/>
        <end position="87"/>
    </location>
</feature>
<feature type="compositionally biased region" description="Basic and acidic residues" evidence="1">
    <location>
        <begin position="36"/>
        <end position="63"/>
    </location>
</feature>
<name>A0A8X6TXJ8_NEPPI</name>
<protein>
    <submittedName>
        <fullName evidence="2">Uncharacterized protein</fullName>
    </submittedName>
</protein>
<comment type="caution">
    <text evidence="2">The sequence shown here is derived from an EMBL/GenBank/DDBJ whole genome shotgun (WGS) entry which is preliminary data.</text>
</comment>
<organism evidence="2 3">
    <name type="scientific">Nephila pilipes</name>
    <name type="common">Giant wood spider</name>
    <name type="synonym">Nephila maculata</name>
    <dbReference type="NCBI Taxonomy" id="299642"/>
    <lineage>
        <taxon>Eukaryota</taxon>
        <taxon>Metazoa</taxon>
        <taxon>Ecdysozoa</taxon>
        <taxon>Arthropoda</taxon>
        <taxon>Chelicerata</taxon>
        <taxon>Arachnida</taxon>
        <taxon>Araneae</taxon>
        <taxon>Araneomorphae</taxon>
        <taxon>Entelegynae</taxon>
        <taxon>Araneoidea</taxon>
        <taxon>Nephilidae</taxon>
        <taxon>Nephila</taxon>
    </lineage>
</organism>